<dbReference type="Proteomes" id="UP001497700">
    <property type="component" value="Unassembled WGS sequence"/>
</dbReference>
<dbReference type="EMBL" id="MU393480">
    <property type="protein sequence ID" value="KAI4864851.1"/>
    <property type="molecule type" value="Genomic_DNA"/>
</dbReference>
<keyword evidence="2" id="KW-1185">Reference proteome</keyword>
<proteinExistence type="predicted"/>
<organism evidence="1 2">
    <name type="scientific">Hypoxylon rubiginosum</name>
    <dbReference type="NCBI Taxonomy" id="110542"/>
    <lineage>
        <taxon>Eukaryota</taxon>
        <taxon>Fungi</taxon>
        <taxon>Dikarya</taxon>
        <taxon>Ascomycota</taxon>
        <taxon>Pezizomycotina</taxon>
        <taxon>Sordariomycetes</taxon>
        <taxon>Xylariomycetidae</taxon>
        <taxon>Xylariales</taxon>
        <taxon>Hypoxylaceae</taxon>
        <taxon>Hypoxylon</taxon>
    </lineage>
</organism>
<sequence length="275" mass="31555">MPHYEKVSTSYEEDKPFLSSEGYRPDDQNPPRDGDRLLQSRFLKTHSILFAIHAALIFLNVAFFIRATTSTAICHTNNELDKAVFEKTFSPAESAIRYTAKELEYEHIPSPFVGKPRPELDHAWTQLLRSTMVKVSEDEMKRMNKTSVTLRDGSGYVGYLESLHMLHCVKRFYESRYPEHYPDIQAENGLSDEHLDHCIEVLRQGIMCNADATINTFFWENPTKIDGDRSGPRKCVDWNRFQAWADERRLGFSGREAFLATLIPSDDPGTMGPVV</sequence>
<protein>
    <submittedName>
        <fullName evidence="1">Uncharacterized protein</fullName>
    </submittedName>
</protein>
<evidence type="ECO:0000313" key="2">
    <source>
        <dbReference type="Proteomes" id="UP001497700"/>
    </source>
</evidence>
<gene>
    <name evidence="1" type="ORF">F4820DRAFT_470235</name>
</gene>
<accession>A0ACB9Z0J9</accession>
<evidence type="ECO:0000313" key="1">
    <source>
        <dbReference type="EMBL" id="KAI4864851.1"/>
    </source>
</evidence>
<name>A0ACB9Z0J9_9PEZI</name>
<reference evidence="1 2" key="1">
    <citation type="journal article" date="2022" name="New Phytol.">
        <title>Ecological generalism drives hyperdiversity of secondary metabolite gene clusters in xylarialean endophytes.</title>
        <authorList>
            <person name="Franco M.E.E."/>
            <person name="Wisecaver J.H."/>
            <person name="Arnold A.E."/>
            <person name="Ju Y.M."/>
            <person name="Slot J.C."/>
            <person name="Ahrendt S."/>
            <person name="Moore L.P."/>
            <person name="Eastman K.E."/>
            <person name="Scott K."/>
            <person name="Konkel Z."/>
            <person name="Mondo S.J."/>
            <person name="Kuo A."/>
            <person name="Hayes R.D."/>
            <person name="Haridas S."/>
            <person name="Andreopoulos B."/>
            <person name="Riley R."/>
            <person name="LaButti K."/>
            <person name="Pangilinan J."/>
            <person name="Lipzen A."/>
            <person name="Amirebrahimi M."/>
            <person name="Yan J."/>
            <person name="Adam C."/>
            <person name="Keymanesh K."/>
            <person name="Ng V."/>
            <person name="Louie K."/>
            <person name="Northen T."/>
            <person name="Drula E."/>
            <person name="Henrissat B."/>
            <person name="Hsieh H.M."/>
            <person name="Youens-Clark K."/>
            <person name="Lutzoni F."/>
            <person name="Miadlikowska J."/>
            <person name="Eastwood D.C."/>
            <person name="Hamelin R.C."/>
            <person name="Grigoriev I.V."/>
            <person name="U'Ren J.M."/>
        </authorList>
    </citation>
    <scope>NUCLEOTIDE SEQUENCE [LARGE SCALE GENOMIC DNA]</scope>
    <source>
        <strain evidence="1 2">CBS 119005</strain>
    </source>
</reference>
<comment type="caution">
    <text evidence="1">The sequence shown here is derived from an EMBL/GenBank/DDBJ whole genome shotgun (WGS) entry which is preliminary data.</text>
</comment>